<comment type="caution">
    <text evidence="1">The sequence shown here is derived from an EMBL/GenBank/DDBJ whole genome shotgun (WGS) entry which is preliminary data.</text>
</comment>
<proteinExistence type="predicted"/>
<organism evidence="1">
    <name type="scientific">mine drainage metagenome</name>
    <dbReference type="NCBI Taxonomy" id="410659"/>
    <lineage>
        <taxon>unclassified sequences</taxon>
        <taxon>metagenomes</taxon>
        <taxon>ecological metagenomes</taxon>
    </lineage>
</organism>
<evidence type="ECO:0000313" key="1">
    <source>
        <dbReference type="EMBL" id="OIQ83765.1"/>
    </source>
</evidence>
<reference evidence="1" key="1">
    <citation type="submission" date="2016-10" db="EMBL/GenBank/DDBJ databases">
        <title>Sequence of Gallionella enrichment culture.</title>
        <authorList>
            <person name="Poehlein A."/>
            <person name="Muehling M."/>
            <person name="Daniel R."/>
        </authorList>
    </citation>
    <scope>NUCLEOTIDE SEQUENCE</scope>
</reference>
<accession>A0A1J5R6I4</accession>
<protein>
    <submittedName>
        <fullName evidence="1">Uncharacterized protein</fullName>
    </submittedName>
</protein>
<dbReference type="AlphaFoldDB" id="A0A1J5R6I4"/>
<name>A0A1J5R6I4_9ZZZZ</name>
<gene>
    <name evidence="1" type="ORF">GALL_344270</name>
</gene>
<sequence>MARNEGSTSAERYIKTISMRGYTVNVGGDGGAWAYRVIRDEDQQTITHDTATSETEAWEVALAHINVATEPKFFWDVANPAMLDDEYPGCHGEVLRHLERIANAARGINAIGAILLQHGVEADAMGVSPDVARPLTPSVADGLVRALASLADFQIDAAHKVAKTDAAHAASRGASHE</sequence>
<dbReference type="EMBL" id="MLJW01000674">
    <property type="protein sequence ID" value="OIQ83765.1"/>
    <property type="molecule type" value="Genomic_DNA"/>
</dbReference>